<comment type="caution">
    <text evidence="1">The sequence shown here is derived from an EMBL/GenBank/DDBJ whole genome shotgun (WGS) entry which is preliminary data.</text>
</comment>
<keyword evidence="2" id="KW-1185">Reference proteome</keyword>
<accession>A0ACC1PWW8</accession>
<proteinExistence type="predicted"/>
<dbReference type="Proteomes" id="UP001144978">
    <property type="component" value="Unassembled WGS sequence"/>
</dbReference>
<organism evidence="1 2">
    <name type="scientific">Trametes sanguinea</name>
    <dbReference type="NCBI Taxonomy" id="158606"/>
    <lineage>
        <taxon>Eukaryota</taxon>
        <taxon>Fungi</taxon>
        <taxon>Dikarya</taxon>
        <taxon>Basidiomycota</taxon>
        <taxon>Agaricomycotina</taxon>
        <taxon>Agaricomycetes</taxon>
        <taxon>Polyporales</taxon>
        <taxon>Polyporaceae</taxon>
        <taxon>Trametes</taxon>
    </lineage>
</organism>
<reference evidence="1" key="1">
    <citation type="submission" date="2022-08" db="EMBL/GenBank/DDBJ databases">
        <title>Genome Sequence of Pycnoporus sanguineus.</title>
        <authorList>
            <person name="Buettner E."/>
        </authorList>
    </citation>
    <scope>NUCLEOTIDE SEQUENCE</scope>
    <source>
        <strain evidence="1">CG-C14</strain>
    </source>
</reference>
<protein>
    <submittedName>
        <fullName evidence="1">Uncharacterized protein</fullName>
    </submittedName>
</protein>
<evidence type="ECO:0000313" key="1">
    <source>
        <dbReference type="EMBL" id="KAJ3003540.1"/>
    </source>
</evidence>
<dbReference type="EMBL" id="JANSHE010001270">
    <property type="protein sequence ID" value="KAJ3003540.1"/>
    <property type="molecule type" value="Genomic_DNA"/>
</dbReference>
<name>A0ACC1PWW8_9APHY</name>
<sequence>MTPLPKRQQHRVETSRWMATDGFAHGSGGSAPIMSSSLPGRVGSSYTAKPSTVLRQCRRSWICFARSMALSQARCPAMSSSIMLACCTGIPNGLATLCISRSASRSTSSTGSASTNRATMHDDRGWFFNSSIAEQTNVWAGGYHSIIREMHAVLYDFFLDEMILERNMATKQKLAAKGFLLGYRNFTTPVG</sequence>
<gene>
    <name evidence="1" type="ORF">NUW54_g5242</name>
</gene>
<evidence type="ECO:0000313" key="2">
    <source>
        <dbReference type="Proteomes" id="UP001144978"/>
    </source>
</evidence>